<sequence>MISTARPYFDQIPRFSFWNSNKMNKYQSFLLQQEELYITSIDFSSIHQPFWISPPNNTKLQQLCVLVCVFG</sequence>
<evidence type="ECO:0000313" key="2">
    <source>
        <dbReference type="Proteomes" id="UP000295252"/>
    </source>
</evidence>
<reference evidence="2" key="1">
    <citation type="journal article" date="2014" name="Science">
        <title>The coffee genome provides insight into the convergent evolution of caffeine biosynthesis.</title>
        <authorList>
            <person name="Denoeud F."/>
            <person name="Carretero-Paulet L."/>
            <person name="Dereeper A."/>
            <person name="Droc G."/>
            <person name="Guyot R."/>
            <person name="Pietrella M."/>
            <person name="Zheng C."/>
            <person name="Alberti A."/>
            <person name="Anthony F."/>
            <person name="Aprea G."/>
            <person name="Aury J.M."/>
            <person name="Bento P."/>
            <person name="Bernard M."/>
            <person name="Bocs S."/>
            <person name="Campa C."/>
            <person name="Cenci A."/>
            <person name="Combes M.C."/>
            <person name="Crouzillat D."/>
            <person name="Da Silva C."/>
            <person name="Daddiego L."/>
            <person name="De Bellis F."/>
            <person name="Dussert S."/>
            <person name="Garsmeur O."/>
            <person name="Gayraud T."/>
            <person name="Guignon V."/>
            <person name="Jahn K."/>
            <person name="Jamilloux V."/>
            <person name="Joet T."/>
            <person name="Labadie K."/>
            <person name="Lan T."/>
            <person name="Leclercq J."/>
            <person name="Lepelley M."/>
            <person name="Leroy T."/>
            <person name="Li L.T."/>
            <person name="Librado P."/>
            <person name="Lopez L."/>
            <person name="Munoz A."/>
            <person name="Noel B."/>
            <person name="Pallavicini A."/>
            <person name="Perrotta G."/>
            <person name="Poncet V."/>
            <person name="Pot D."/>
            <person name="Priyono X."/>
            <person name="Rigoreau M."/>
            <person name="Rouard M."/>
            <person name="Rozas J."/>
            <person name="Tranchant-Dubreuil C."/>
            <person name="VanBuren R."/>
            <person name="Zhang Q."/>
            <person name="Andrade A.C."/>
            <person name="Argout X."/>
            <person name="Bertrand B."/>
            <person name="de Kochko A."/>
            <person name="Graziosi G."/>
            <person name="Henry R.J."/>
            <person name="Jayarama X."/>
            <person name="Ming R."/>
            <person name="Nagai C."/>
            <person name="Rounsley S."/>
            <person name="Sankoff D."/>
            <person name="Giuliano G."/>
            <person name="Albert V.A."/>
            <person name="Wincker P."/>
            <person name="Lashermes P."/>
        </authorList>
    </citation>
    <scope>NUCLEOTIDE SEQUENCE [LARGE SCALE GENOMIC DNA]</scope>
    <source>
        <strain evidence="2">cv. DH200-94</strain>
    </source>
</reference>
<organism evidence="1 2">
    <name type="scientific">Coffea canephora</name>
    <name type="common">Robusta coffee</name>
    <dbReference type="NCBI Taxonomy" id="49390"/>
    <lineage>
        <taxon>Eukaryota</taxon>
        <taxon>Viridiplantae</taxon>
        <taxon>Streptophyta</taxon>
        <taxon>Embryophyta</taxon>
        <taxon>Tracheophyta</taxon>
        <taxon>Spermatophyta</taxon>
        <taxon>Magnoliopsida</taxon>
        <taxon>eudicotyledons</taxon>
        <taxon>Gunneridae</taxon>
        <taxon>Pentapetalae</taxon>
        <taxon>asterids</taxon>
        <taxon>lamiids</taxon>
        <taxon>Gentianales</taxon>
        <taxon>Rubiaceae</taxon>
        <taxon>Ixoroideae</taxon>
        <taxon>Gardenieae complex</taxon>
        <taxon>Bertiereae - Coffeeae clade</taxon>
        <taxon>Coffeeae</taxon>
        <taxon>Coffea</taxon>
    </lineage>
</organism>
<dbReference type="AlphaFoldDB" id="A0A068TKI3"/>
<dbReference type="Gramene" id="CDO96780">
    <property type="protein sequence ID" value="CDO96780"/>
    <property type="gene ID" value="GSCOC_T00013906001"/>
</dbReference>
<dbReference type="Proteomes" id="UP000295252">
    <property type="component" value="Chromosome IV"/>
</dbReference>
<keyword evidence="2" id="KW-1185">Reference proteome</keyword>
<name>A0A068TKI3_COFCA</name>
<proteinExistence type="predicted"/>
<gene>
    <name evidence="1" type="ORF">GSCOC_T00013906001</name>
</gene>
<accession>A0A068TKI3</accession>
<evidence type="ECO:0000313" key="1">
    <source>
        <dbReference type="EMBL" id="CDO96780.1"/>
    </source>
</evidence>
<protein>
    <submittedName>
        <fullName evidence="1">Uncharacterized protein</fullName>
    </submittedName>
</protein>
<dbReference type="InParanoid" id="A0A068TKI3"/>
<dbReference type="EMBL" id="HG739085">
    <property type="protein sequence ID" value="CDO96780.1"/>
    <property type="molecule type" value="Genomic_DNA"/>
</dbReference>